<evidence type="ECO:0000313" key="2">
    <source>
        <dbReference type="Proteomes" id="UP001062846"/>
    </source>
</evidence>
<dbReference type="EMBL" id="CM046395">
    <property type="protein sequence ID" value="KAI8542323.1"/>
    <property type="molecule type" value="Genomic_DNA"/>
</dbReference>
<gene>
    <name evidence="1" type="ORF">RHMOL_Rhmol08G0129500</name>
</gene>
<name>A0ACC0MPU5_RHOML</name>
<accession>A0ACC0MPU5</accession>
<protein>
    <submittedName>
        <fullName evidence="1">Uncharacterized protein</fullName>
    </submittedName>
</protein>
<organism evidence="1 2">
    <name type="scientific">Rhododendron molle</name>
    <name type="common">Chinese azalea</name>
    <name type="synonym">Azalea mollis</name>
    <dbReference type="NCBI Taxonomy" id="49168"/>
    <lineage>
        <taxon>Eukaryota</taxon>
        <taxon>Viridiplantae</taxon>
        <taxon>Streptophyta</taxon>
        <taxon>Embryophyta</taxon>
        <taxon>Tracheophyta</taxon>
        <taxon>Spermatophyta</taxon>
        <taxon>Magnoliopsida</taxon>
        <taxon>eudicotyledons</taxon>
        <taxon>Gunneridae</taxon>
        <taxon>Pentapetalae</taxon>
        <taxon>asterids</taxon>
        <taxon>Ericales</taxon>
        <taxon>Ericaceae</taxon>
        <taxon>Ericoideae</taxon>
        <taxon>Rhodoreae</taxon>
        <taxon>Rhododendron</taxon>
    </lineage>
</organism>
<reference evidence="1" key="1">
    <citation type="submission" date="2022-02" db="EMBL/GenBank/DDBJ databases">
        <title>Plant Genome Project.</title>
        <authorList>
            <person name="Zhang R.-G."/>
        </authorList>
    </citation>
    <scope>NUCLEOTIDE SEQUENCE</scope>
    <source>
        <strain evidence="1">AT1</strain>
    </source>
</reference>
<evidence type="ECO:0000313" key="1">
    <source>
        <dbReference type="EMBL" id="KAI8542323.1"/>
    </source>
</evidence>
<sequence length="131" mass="14505">MLSCSFLVTIMGLVTPWSLTLALVDVYSVFFKRPSRQPGVMSVIVVGDWVCAAFHLLGCARFMDIQRDVLSFLSLAAACSTASVTNVLINSTNFCRSRMCSRYQLSAAMTFLSWFLSLASSLFNLWLLPSL</sequence>
<keyword evidence="2" id="KW-1185">Reference proteome</keyword>
<proteinExistence type="predicted"/>
<comment type="caution">
    <text evidence="1">The sequence shown here is derived from an EMBL/GenBank/DDBJ whole genome shotgun (WGS) entry which is preliminary data.</text>
</comment>
<dbReference type="Proteomes" id="UP001062846">
    <property type="component" value="Chromosome 8"/>
</dbReference>